<dbReference type="AlphaFoldDB" id="T1HEB6"/>
<keyword evidence="8" id="KW-1185">Reference proteome</keyword>
<dbReference type="GeneID" id="141446306"/>
<dbReference type="InterPro" id="IPR049006">
    <property type="entry name" value="MsrA_helical"/>
</dbReference>
<dbReference type="PANTHER" id="PTHR43774">
    <property type="entry name" value="PEPTIDE METHIONINE SULFOXIDE REDUCTASE"/>
    <property type="match status" value="1"/>
</dbReference>
<accession>T1HEB6</accession>
<comment type="similarity">
    <text evidence="1">Belongs to the MsrA Met sulfoxide reductase family.</text>
</comment>
<dbReference type="Pfam" id="PF20939">
    <property type="entry name" value="MsrA_helical"/>
    <property type="match status" value="1"/>
</dbReference>
<feature type="domain" description="Selenoprotein methionine sulfoxide reductase A helical" evidence="6">
    <location>
        <begin position="185"/>
        <end position="229"/>
    </location>
</feature>
<dbReference type="Gene3D" id="3.30.1060.10">
    <property type="entry name" value="Peptide methionine sulphoxide reductase MsrA"/>
    <property type="match status" value="1"/>
</dbReference>
<dbReference type="RefSeq" id="XP_073968961.1">
    <property type="nucleotide sequence ID" value="XM_074112860.1"/>
</dbReference>
<dbReference type="GO" id="GO:0008113">
    <property type="term" value="F:peptide-methionine (S)-S-oxide reductase activity"/>
    <property type="evidence" value="ECO:0007669"/>
    <property type="project" value="UniProtKB-EC"/>
</dbReference>
<evidence type="ECO:0000256" key="3">
    <source>
        <dbReference type="ARBA" id="ARBA00023002"/>
    </source>
</evidence>
<evidence type="ECO:0000256" key="1">
    <source>
        <dbReference type="ARBA" id="ARBA00005591"/>
    </source>
</evidence>
<evidence type="ECO:0000313" key="7">
    <source>
        <dbReference type="EnsemblMetazoa" id="RPRC002388-PA"/>
    </source>
</evidence>
<name>T1HEB6_RHOPR</name>
<dbReference type="SUPFAM" id="SSF55068">
    <property type="entry name" value="Peptide methionine sulfoxide reductase"/>
    <property type="match status" value="1"/>
</dbReference>
<dbReference type="EnsemblMetazoa" id="RPRC002388-RA">
    <property type="protein sequence ID" value="RPRC002388-PA"/>
    <property type="gene ID" value="RPRC002388"/>
</dbReference>
<dbReference type="InterPro" id="IPR036509">
    <property type="entry name" value="Met_Sox_Rdtase_MsrA_sf"/>
</dbReference>
<protein>
    <recommendedName>
        <fullName evidence="2">peptide-methionine (S)-S-oxide reductase</fullName>
        <ecNumber evidence="2">1.8.4.11</ecNumber>
    </recommendedName>
    <alternativeName>
        <fullName evidence="4">Peptide-methionine (S)-S-oxide reductase</fullName>
    </alternativeName>
</protein>
<sequence>MLQSQVFFSRVSQCHKPLDAVEHTTLKKTLHHVDIPTKKATFAMACFWAPDALFGTTIGVIRTKVGYCGGTKHNPTYTDLGDHTEAIEIDYDPKVIDYETLVGLFWANHDPTAKVKLQYTSFIFYHDEEQKEIAERTLKQQQKLYNKPLVTLVRPSMKFFDAEDYHQKYRLQQHPWLCELLDCKNSDLLKSSYIAARLNGYVIGCGGISQFETELPILGLDESAGEYVRKLVTKYEGQGLIC</sequence>
<evidence type="ECO:0000256" key="2">
    <source>
        <dbReference type="ARBA" id="ARBA00012502"/>
    </source>
</evidence>
<feature type="domain" description="Peptide methionine sulphoxide reductase MsrA" evidence="5">
    <location>
        <begin position="39"/>
        <end position="175"/>
    </location>
</feature>
<reference evidence="7" key="1">
    <citation type="submission" date="2015-05" db="UniProtKB">
        <authorList>
            <consortium name="EnsemblMetazoa"/>
        </authorList>
    </citation>
    <scope>IDENTIFICATION</scope>
</reference>
<proteinExistence type="inferred from homology"/>
<dbReference type="HOGENOM" id="CLU_031040_6_1_1"/>
<dbReference type="HAMAP" id="MF_01401">
    <property type="entry name" value="MsrA"/>
    <property type="match status" value="1"/>
</dbReference>
<dbReference type="PANTHER" id="PTHR43774:SF1">
    <property type="entry name" value="PEPTIDE METHIONINE SULFOXIDE REDUCTASE MSRA 2"/>
    <property type="match status" value="1"/>
</dbReference>
<dbReference type="FunFam" id="3.30.1060.10:FF:000004">
    <property type="entry name" value="Peptide methionine sulfoxide reductase A5"/>
    <property type="match status" value="1"/>
</dbReference>
<evidence type="ECO:0000259" key="5">
    <source>
        <dbReference type="Pfam" id="PF01625"/>
    </source>
</evidence>
<dbReference type="STRING" id="13249.T1HEB6"/>
<dbReference type="eggNOG" id="KOG1635">
    <property type="taxonomic scope" value="Eukaryota"/>
</dbReference>
<dbReference type="VEuPathDB" id="VectorBase:RPRC002388"/>
<dbReference type="Proteomes" id="UP000015103">
    <property type="component" value="Unassembled WGS sequence"/>
</dbReference>
<keyword evidence="3" id="KW-0560">Oxidoreductase</keyword>
<dbReference type="InterPro" id="IPR002569">
    <property type="entry name" value="Met_Sox_Rdtase_MsrA_dom"/>
</dbReference>
<dbReference type="EMBL" id="ACPB03022826">
    <property type="status" value="NOT_ANNOTATED_CDS"/>
    <property type="molecule type" value="Genomic_DNA"/>
</dbReference>
<dbReference type="NCBIfam" id="TIGR00401">
    <property type="entry name" value="msrA"/>
    <property type="match status" value="1"/>
</dbReference>
<dbReference type="Pfam" id="PF01625">
    <property type="entry name" value="PMSR"/>
    <property type="match status" value="1"/>
</dbReference>
<evidence type="ECO:0000256" key="4">
    <source>
        <dbReference type="ARBA" id="ARBA00030643"/>
    </source>
</evidence>
<dbReference type="OMA" id="QCFWGAE"/>
<organism evidence="7 8">
    <name type="scientific">Rhodnius prolixus</name>
    <name type="common">Triatomid bug</name>
    <dbReference type="NCBI Taxonomy" id="13249"/>
    <lineage>
        <taxon>Eukaryota</taxon>
        <taxon>Metazoa</taxon>
        <taxon>Ecdysozoa</taxon>
        <taxon>Arthropoda</taxon>
        <taxon>Hexapoda</taxon>
        <taxon>Insecta</taxon>
        <taxon>Pterygota</taxon>
        <taxon>Neoptera</taxon>
        <taxon>Paraneoptera</taxon>
        <taxon>Hemiptera</taxon>
        <taxon>Heteroptera</taxon>
        <taxon>Panheteroptera</taxon>
        <taxon>Cimicomorpha</taxon>
        <taxon>Reduviidae</taxon>
        <taxon>Triatominae</taxon>
        <taxon>Rhodnius</taxon>
    </lineage>
</organism>
<dbReference type="FunCoup" id="T1HEB6">
    <property type="interactions" value="727"/>
</dbReference>
<dbReference type="EC" id="1.8.4.11" evidence="2"/>
<dbReference type="InParanoid" id="T1HEB6"/>
<evidence type="ECO:0000259" key="6">
    <source>
        <dbReference type="Pfam" id="PF20939"/>
    </source>
</evidence>
<evidence type="ECO:0000313" key="8">
    <source>
        <dbReference type="Proteomes" id="UP000015103"/>
    </source>
</evidence>